<evidence type="ECO:0000256" key="4">
    <source>
        <dbReference type="ARBA" id="ARBA00023274"/>
    </source>
</evidence>
<dbReference type="EMBL" id="FNXE01000031">
    <property type="protein sequence ID" value="SEH91942.1"/>
    <property type="molecule type" value="Genomic_DNA"/>
</dbReference>
<evidence type="ECO:0000256" key="6">
    <source>
        <dbReference type="RuleBase" id="RU003734"/>
    </source>
</evidence>
<evidence type="ECO:0000256" key="1">
    <source>
        <dbReference type="ARBA" id="ARBA00007594"/>
    </source>
</evidence>
<dbReference type="Gene3D" id="3.30.1390.20">
    <property type="entry name" value="Ribosomal protein L30, ferredoxin-like fold domain"/>
    <property type="match status" value="1"/>
</dbReference>
<evidence type="ECO:0000313" key="9">
    <source>
        <dbReference type="Proteomes" id="UP000199634"/>
    </source>
</evidence>
<accession>A0A1H6LT87</accession>
<reference evidence="8 9" key="1">
    <citation type="submission" date="2016-10" db="EMBL/GenBank/DDBJ databases">
        <authorList>
            <person name="de Groot N.N."/>
        </authorList>
    </citation>
    <scope>NUCLEOTIDE SEQUENCE [LARGE SCALE GENOMIC DNA]</scope>
    <source>
        <strain evidence="8 9">CGMCC 1.10825</strain>
    </source>
</reference>
<dbReference type="RefSeq" id="WP_091100356.1">
    <property type="nucleotide sequence ID" value="NZ_FNXE01000031.1"/>
</dbReference>
<dbReference type="GO" id="GO:0006412">
    <property type="term" value="P:translation"/>
    <property type="evidence" value="ECO:0007669"/>
    <property type="project" value="UniProtKB-UniRule"/>
</dbReference>
<comment type="similarity">
    <text evidence="1 5 6">Belongs to the universal ribosomal protein uL30 family.</text>
</comment>
<comment type="subunit">
    <text evidence="2 5">Part of the 50S ribosomal subunit.</text>
</comment>
<keyword evidence="4 5" id="KW-0687">Ribonucleoprotein</keyword>
<dbReference type="FunFam" id="3.30.1390.20:FF:000001">
    <property type="entry name" value="50S ribosomal protein L30"/>
    <property type="match status" value="1"/>
</dbReference>
<organism evidence="8 9">
    <name type="scientific">Paenimyroides marinum</name>
    <dbReference type="NCBI Taxonomy" id="1159016"/>
    <lineage>
        <taxon>Bacteria</taxon>
        <taxon>Pseudomonadati</taxon>
        <taxon>Bacteroidota</taxon>
        <taxon>Flavobacteriia</taxon>
        <taxon>Flavobacteriales</taxon>
        <taxon>Flavobacteriaceae</taxon>
        <taxon>Paenimyroides</taxon>
    </lineage>
</organism>
<gene>
    <name evidence="5" type="primary">rpmD</name>
    <name evidence="8" type="ORF">SAMN02927937_02136</name>
</gene>
<feature type="domain" description="Large ribosomal subunit protein uL30-like ferredoxin-like fold" evidence="7">
    <location>
        <begin position="4"/>
        <end position="54"/>
    </location>
</feature>
<evidence type="ECO:0000256" key="3">
    <source>
        <dbReference type="ARBA" id="ARBA00022980"/>
    </source>
</evidence>
<dbReference type="InterPro" id="IPR016082">
    <property type="entry name" value="Ribosomal_uL30_ferredoxin-like"/>
</dbReference>
<proteinExistence type="inferred from homology"/>
<protein>
    <recommendedName>
        <fullName evidence="5">Large ribosomal subunit protein uL30</fullName>
    </recommendedName>
</protein>
<dbReference type="SUPFAM" id="SSF55129">
    <property type="entry name" value="Ribosomal protein L30p/L7e"/>
    <property type="match status" value="1"/>
</dbReference>
<dbReference type="CDD" id="cd01658">
    <property type="entry name" value="Ribosomal_L30"/>
    <property type="match status" value="1"/>
</dbReference>
<name>A0A1H6LT87_9FLAO</name>
<dbReference type="STRING" id="1159016.SAMN02927937_02136"/>
<dbReference type="Pfam" id="PF00327">
    <property type="entry name" value="Ribosomal_L30"/>
    <property type="match status" value="1"/>
</dbReference>
<sequence>MSKIKVKQVRSKINCPEDQKRTLAALGLRKLGQVVEHDNTPTIVGMVKKVQHLVSVEEIN</sequence>
<evidence type="ECO:0000259" key="7">
    <source>
        <dbReference type="Pfam" id="PF00327"/>
    </source>
</evidence>
<dbReference type="PROSITE" id="PS00634">
    <property type="entry name" value="RIBOSOMAL_L30"/>
    <property type="match status" value="1"/>
</dbReference>
<dbReference type="PIRSF" id="PIRSF002211">
    <property type="entry name" value="Ribosomal_L30_bac-type"/>
    <property type="match status" value="1"/>
</dbReference>
<dbReference type="InterPro" id="IPR005996">
    <property type="entry name" value="Ribosomal_uL30_bac-type"/>
</dbReference>
<evidence type="ECO:0000256" key="2">
    <source>
        <dbReference type="ARBA" id="ARBA00011838"/>
    </source>
</evidence>
<keyword evidence="9" id="KW-1185">Reference proteome</keyword>
<dbReference type="AlphaFoldDB" id="A0A1H6LT87"/>
<dbReference type="Proteomes" id="UP000199634">
    <property type="component" value="Unassembled WGS sequence"/>
</dbReference>
<dbReference type="PANTHER" id="PTHR15892:SF2">
    <property type="entry name" value="LARGE RIBOSOMAL SUBUNIT PROTEIN UL30M"/>
    <property type="match status" value="1"/>
</dbReference>
<dbReference type="NCBIfam" id="TIGR01308">
    <property type="entry name" value="rpmD_bact"/>
    <property type="match status" value="1"/>
</dbReference>
<dbReference type="HAMAP" id="MF_01371_B">
    <property type="entry name" value="Ribosomal_uL30_B"/>
    <property type="match status" value="1"/>
</dbReference>
<evidence type="ECO:0000313" key="8">
    <source>
        <dbReference type="EMBL" id="SEH91942.1"/>
    </source>
</evidence>
<evidence type="ECO:0000256" key="5">
    <source>
        <dbReference type="HAMAP-Rule" id="MF_01371"/>
    </source>
</evidence>
<keyword evidence="3 5" id="KW-0689">Ribosomal protein</keyword>
<dbReference type="PANTHER" id="PTHR15892">
    <property type="entry name" value="MITOCHONDRIAL RIBOSOMAL PROTEIN L30"/>
    <property type="match status" value="1"/>
</dbReference>
<dbReference type="GO" id="GO:0022625">
    <property type="term" value="C:cytosolic large ribosomal subunit"/>
    <property type="evidence" value="ECO:0007669"/>
    <property type="project" value="TreeGrafter"/>
</dbReference>
<dbReference type="GO" id="GO:0003735">
    <property type="term" value="F:structural constituent of ribosome"/>
    <property type="evidence" value="ECO:0007669"/>
    <property type="project" value="InterPro"/>
</dbReference>
<dbReference type="OrthoDB" id="9812790at2"/>
<dbReference type="InterPro" id="IPR018038">
    <property type="entry name" value="Ribosomal_uL30_CS"/>
</dbReference>
<dbReference type="InterPro" id="IPR036919">
    <property type="entry name" value="Ribo_uL30_ferredoxin-like_sf"/>
</dbReference>